<name>A0A937F8J0_9BACT</name>
<dbReference type="AlphaFoldDB" id="A0A937F8J0"/>
<sequence length="438" mass="50864">MITSVIGRTFLDAFNAKYTKDYSPKEFFEKEYWELFYNHEKYMQWVTNSPFVQMKKGQKPHLLTDSERVEKLEALEEKILQMTPDASFALGYPASEVKEYASTSGLVSDLDIPVDKDEVYLSWIGSGLGIGVAGGFTILFDNVDIVLKTYEGWRSYRQFLNDPTLVKLRGNQINSWNGQWLAYTMNPTKYKEDFDFNILSQEGFFKLDANTVEMSTVPWSRLFFSLSNHYPDSEMMSHVYGFGQTNKTIGFIPFQFKSGRKIKDVYHKLFGDQSIDQSDFENLFGMHIKRACELGSIGLLALRPQQLEKYMHEGKSLSLKKEEDLITYYAYKTWLKAMLSRNKEEITDYTMELAAVIKRYRAAGSKLDRKTLIEKELFASAGKRGFIESLCKMIKDLEGADLLTIKELKDEVHLMTNEEYTYFCTLVKFDYTFLERQS</sequence>
<dbReference type="RefSeq" id="WP_202243706.1">
    <property type="nucleotide sequence ID" value="NZ_JAESIY010000003.1"/>
</dbReference>
<protein>
    <submittedName>
        <fullName evidence="1">Uncharacterized protein</fullName>
    </submittedName>
</protein>
<reference evidence="1" key="1">
    <citation type="submission" date="2021-01" db="EMBL/GenBank/DDBJ databases">
        <title>Fulvivirga kasyanovii gen. nov., sp nov., a novel member of the phylum Bacteroidetes isolated from seawater in a mussel farm.</title>
        <authorList>
            <person name="Zhao L.-H."/>
            <person name="Wang Z.-J."/>
        </authorList>
    </citation>
    <scope>NUCLEOTIDE SEQUENCE</scope>
    <source>
        <strain evidence="1">2943</strain>
    </source>
</reference>
<gene>
    <name evidence="1" type="ORF">JL102_07700</name>
</gene>
<evidence type="ECO:0000313" key="2">
    <source>
        <dbReference type="Proteomes" id="UP000659388"/>
    </source>
</evidence>
<comment type="caution">
    <text evidence="1">The sequence shown here is derived from an EMBL/GenBank/DDBJ whole genome shotgun (WGS) entry which is preliminary data.</text>
</comment>
<dbReference type="Proteomes" id="UP000659388">
    <property type="component" value="Unassembled WGS sequence"/>
</dbReference>
<keyword evidence="2" id="KW-1185">Reference proteome</keyword>
<proteinExistence type="predicted"/>
<evidence type="ECO:0000313" key="1">
    <source>
        <dbReference type="EMBL" id="MBL3656008.1"/>
    </source>
</evidence>
<accession>A0A937F8J0</accession>
<organism evidence="1 2">
    <name type="scientific">Fulvivirga sediminis</name>
    <dbReference type="NCBI Taxonomy" id="2803949"/>
    <lineage>
        <taxon>Bacteria</taxon>
        <taxon>Pseudomonadati</taxon>
        <taxon>Bacteroidota</taxon>
        <taxon>Cytophagia</taxon>
        <taxon>Cytophagales</taxon>
        <taxon>Fulvivirgaceae</taxon>
        <taxon>Fulvivirga</taxon>
    </lineage>
</organism>
<dbReference type="EMBL" id="JAESIY010000003">
    <property type="protein sequence ID" value="MBL3656008.1"/>
    <property type="molecule type" value="Genomic_DNA"/>
</dbReference>